<evidence type="ECO:0000256" key="4">
    <source>
        <dbReference type="ARBA" id="ARBA00022475"/>
    </source>
</evidence>
<feature type="transmembrane region" description="Helical" evidence="11">
    <location>
        <begin position="487"/>
        <end position="505"/>
    </location>
</feature>
<keyword evidence="4" id="KW-1003">Cell membrane</keyword>
<keyword evidence="9 11" id="KW-0472">Membrane</keyword>
<comment type="subcellular location">
    <subcellularLocation>
        <location evidence="1">Cell membrane</location>
        <topology evidence="1">Multi-pass membrane protein</topology>
    </subcellularLocation>
</comment>
<dbReference type="InterPro" id="IPR056734">
    <property type="entry name" value="NANM"/>
</dbReference>
<keyword evidence="3" id="KW-0813">Transport</keyword>
<dbReference type="RefSeq" id="WP_190889867.1">
    <property type="nucleotide sequence ID" value="NZ_JACWZY010000025.1"/>
</dbReference>
<dbReference type="SUPFAM" id="SSF117281">
    <property type="entry name" value="Kelch motif"/>
    <property type="match status" value="1"/>
</dbReference>
<evidence type="ECO:0000256" key="12">
    <source>
        <dbReference type="SAM" id="SignalP"/>
    </source>
</evidence>
<evidence type="ECO:0000256" key="7">
    <source>
        <dbReference type="ARBA" id="ARBA00023053"/>
    </source>
</evidence>
<evidence type="ECO:0000256" key="11">
    <source>
        <dbReference type="SAM" id="Phobius"/>
    </source>
</evidence>
<dbReference type="InterPro" id="IPR038377">
    <property type="entry name" value="Na/Glc_symporter_sf"/>
</dbReference>
<dbReference type="Gene3D" id="2.120.10.80">
    <property type="entry name" value="Kelch-type beta propeller"/>
    <property type="match status" value="1"/>
</dbReference>
<reference evidence="13" key="1">
    <citation type="submission" date="2020-09" db="EMBL/GenBank/DDBJ databases">
        <authorList>
            <person name="Kim M.K."/>
        </authorList>
    </citation>
    <scope>NUCLEOTIDE SEQUENCE</scope>
    <source>
        <strain evidence="13">BT702</strain>
    </source>
</reference>
<keyword evidence="10" id="KW-0739">Sodium transport</keyword>
<feature type="transmembrane region" description="Helical" evidence="11">
    <location>
        <begin position="799"/>
        <end position="816"/>
    </location>
</feature>
<dbReference type="Gene3D" id="1.20.1730.10">
    <property type="entry name" value="Sodium/glucose cotransporter"/>
    <property type="match status" value="1"/>
</dbReference>
<feature type="signal peptide" evidence="12">
    <location>
        <begin position="1"/>
        <end position="20"/>
    </location>
</feature>
<evidence type="ECO:0000313" key="14">
    <source>
        <dbReference type="Proteomes" id="UP000598820"/>
    </source>
</evidence>
<feature type="transmembrane region" description="Helical" evidence="11">
    <location>
        <begin position="511"/>
        <end position="538"/>
    </location>
</feature>
<feature type="transmembrane region" description="Helical" evidence="11">
    <location>
        <begin position="446"/>
        <end position="467"/>
    </location>
</feature>
<keyword evidence="5 11" id="KW-0812">Transmembrane</keyword>
<dbReference type="InterPro" id="IPR051163">
    <property type="entry name" value="Sodium:Solute_Symporter_SSF"/>
</dbReference>
<keyword evidence="8" id="KW-0406">Ion transport</keyword>
<organism evidence="13 14">
    <name type="scientific">Spirosoma profusum</name>
    <dbReference type="NCBI Taxonomy" id="2771354"/>
    <lineage>
        <taxon>Bacteria</taxon>
        <taxon>Pseudomonadati</taxon>
        <taxon>Bacteroidota</taxon>
        <taxon>Cytophagia</taxon>
        <taxon>Cytophagales</taxon>
        <taxon>Cytophagaceae</taxon>
        <taxon>Spirosoma</taxon>
    </lineage>
</organism>
<dbReference type="InterPro" id="IPR015915">
    <property type="entry name" value="Kelch-typ_b-propeller"/>
</dbReference>
<name>A0A927ATL6_9BACT</name>
<comment type="caution">
    <text evidence="13">The sequence shown here is derived from an EMBL/GenBank/DDBJ whole genome shotgun (WGS) entry which is preliminary data.</text>
</comment>
<keyword evidence="7" id="KW-0915">Sodium</keyword>
<dbReference type="InterPro" id="IPR001734">
    <property type="entry name" value="Na/solute_symporter"/>
</dbReference>
<dbReference type="PROSITE" id="PS50283">
    <property type="entry name" value="NA_SOLUT_SYMP_3"/>
    <property type="match status" value="1"/>
</dbReference>
<sequence length="856" mass="92473">MKPFVVPFFWLILMSQLSIAQPFSWGQLPPVPDPVGFAGSVAGVSNGALLIGGGANFPDNAGPWGKTPKTWYDAVFALETSTGAWKKVGKLPRKMGYAISMTIPEGVLCIGGADGERHYADVFVLRYQNGTVSTKPLRPLPVPLANASGAVLNNTVYVAGGIESPTDTTAENLFLSLDLTKPDAQWQKLSGWPGAGRMLAVAGAQDGKFFLFSGTEVYQDTQTKTIKRRYLSDAYAYNPTQKSWQRIADLPHPTVAAPSPAYAAGQTHLLLSGGDDGANADKNAVLKETHPGFRTDILAYHTLTNTWTVTGSVSTDKKADAVSNPMGSTWAPVTTPLVVWNGQLVLPGGEVRPGVRTNRVLTASPVQQAGTFGGWDWGVVGVYFLLVIGISTYVARKMGASTDDFFLGGQNIPWWAAGLSIFGSKLSALTFIAIPAKTFATDWTYLFANVMIVVVAPIVAYWFLPYFRKIKITSVYEFLALRFNQRVKLLGSLTFVLFQVGRLGIVTYLPALVLSTVTGLNLMACIVVMSAITVLYTISGGIEAVVWTEVAQVGILLGGAFASLFFIANATGSFGSMFREAADAGKLHLVNQGWGITEPVLWVVLVGNFLSQLTTYSSDQVVVQRYLTTPTEAEARQSIWTNALLVIPATLIFFSVGTALWVFFRHNPGGLNPMGRTDDVFPWYISTQLPVGLRGLVIAGLFAATMSTISSSMNSIATVMTTDFYRHFKPKSSDKQRFRFARLATLGLGIAGIGIAIGLVYLQNASIWDQYLKLTGMFGGCLAGMFVAGIFFKQINSQGILIGFLLSAILLYFVQANGWVHFFLYPGVGIIGCIVFGLLFSQLFPEKKHPVKAIPV</sequence>
<feature type="transmembrane region" description="Helical" evidence="11">
    <location>
        <begin position="639"/>
        <end position="664"/>
    </location>
</feature>
<evidence type="ECO:0000256" key="3">
    <source>
        <dbReference type="ARBA" id="ARBA00022448"/>
    </source>
</evidence>
<dbReference type="EMBL" id="JACWZY010000025">
    <property type="protein sequence ID" value="MBD2703830.1"/>
    <property type="molecule type" value="Genomic_DNA"/>
</dbReference>
<evidence type="ECO:0000313" key="13">
    <source>
        <dbReference type="EMBL" id="MBD2703830.1"/>
    </source>
</evidence>
<evidence type="ECO:0000256" key="9">
    <source>
        <dbReference type="ARBA" id="ARBA00023136"/>
    </source>
</evidence>
<dbReference type="Pfam" id="PF24996">
    <property type="entry name" value="NANM"/>
    <property type="match status" value="2"/>
</dbReference>
<dbReference type="Pfam" id="PF00474">
    <property type="entry name" value="SSF"/>
    <property type="match status" value="1"/>
</dbReference>
<evidence type="ECO:0000256" key="1">
    <source>
        <dbReference type="ARBA" id="ARBA00004651"/>
    </source>
</evidence>
<protein>
    <submittedName>
        <fullName evidence="13">Sodium/solute symporter</fullName>
    </submittedName>
</protein>
<accession>A0A927ATL6</accession>
<feature type="transmembrane region" description="Helical" evidence="11">
    <location>
        <begin position="600"/>
        <end position="618"/>
    </location>
</feature>
<keyword evidence="14" id="KW-1185">Reference proteome</keyword>
<keyword evidence="6 11" id="KW-1133">Transmembrane helix</keyword>
<feature type="transmembrane region" description="Helical" evidence="11">
    <location>
        <begin position="696"/>
        <end position="719"/>
    </location>
</feature>
<dbReference type="CDD" id="cd11495">
    <property type="entry name" value="SLC5sbd_NIS-like_u3"/>
    <property type="match status" value="1"/>
</dbReference>
<evidence type="ECO:0000256" key="2">
    <source>
        <dbReference type="ARBA" id="ARBA00006434"/>
    </source>
</evidence>
<feature type="transmembrane region" description="Helical" evidence="11">
    <location>
        <begin position="550"/>
        <end position="568"/>
    </location>
</feature>
<dbReference type="Proteomes" id="UP000598820">
    <property type="component" value="Unassembled WGS sequence"/>
</dbReference>
<feature type="transmembrane region" description="Helical" evidence="11">
    <location>
        <begin position="374"/>
        <end position="394"/>
    </location>
</feature>
<dbReference type="NCBIfam" id="TIGR00813">
    <property type="entry name" value="sss"/>
    <property type="match status" value="1"/>
</dbReference>
<feature type="transmembrane region" description="Helical" evidence="11">
    <location>
        <begin position="414"/>
        <end position="434"/>
    </location>
</feature>
<dbReference type="PANTHER" id="PTHR42985">
    <property type="entry name" value="SODIUM-COUPLED MONOCARBOXYLATE TRANSPORTER"/>
    <property type="match status" value="1"/>
</dbReference>
<feature type="transmembrane region" description="Helical" evidence="11">
    <location>
        <begin position="822"/>
        <end position="844"/>
    </location>
</feature>
<feature type="transmembrane region" description="Helical" evidence="11">
    <location>
        <begin position="740"/>
        <end position="762"/>
    </location>
</feature>
<keyword evidence="12" id="KW-0732">Signal</keyword>
<evidence type="ECO:0000256" key="6">
    <source>
        <dbReference type="ARBA" id="ARBA00022989"/>
    </source>
</evidence>
<evidence type="ECO:0000256" key="8">
    <source>
        <dbReference type="ARBA" id="ARBA00023065"/>
    </source>
</evidence>
<comment type="similarity">
    <text evidence="2">Belongs to the sodium:solute symporter (SSF) (TC 2.A.21) family.</text>
</comment>
<dbReference type="GO" id="GO:0005886">
    <property type="term" value="C:plasma membrane"/>
    <property type="evidence" value="ECO:0007669"/>
    <property type="project" value="UniProtKB-SubCell"/>
</dbReference>
<evidence type="ECO:0000256" key="10">
    <source>
        <dbReference type="ARBA" id="ARBA00023201"/>
    </source>
</evidence>
<proteinExistence type="inferred from homology"/>
<gene>
    <name evidence="13" type="ORF">IC229_24505</name>
</gene>
<dbReference type="AlphaFoldDB" id="A0A927ATL6"/>
<feature type="chain" id="PRO_5037164939" evidence="12">
    <location>
        <begin position="21"/>
        <end position="856"/>
    </location>
</feature>
<evidence type="ECO:0000256" key="5">
    <source>
        <dbReference type="ARBA" id="ARBA00022692"/>
    </source>
</evidence>
<feature type="transmembrane region" description="Helical" evidence="11">
    <location>
        <begin position="774"/>
        <end position="792"/>
    </location>
</feature>
<dbReference type="GO" id="GO:0006814">
    <property type="term" value="P:sodium ion transport"/>
    <property type="evidence" value="ECO:0007669"/>
    <property type="project" value="UniProtKB-KW"/>
</dbReference>
<dbReference type="GO" id="GO:0015293">
    <property type="term" value="F:symporter activity"/>
    <property type="evidence" value="ECO:0007669"/>
    <property type="project" value="TreeGrafter"/>
</dbReference>
<dbReference type="PANTHER" id="PTHR42985:SF40">
    <property type="entry name" value="LD47995P-RELATED"/>
    <property type="match status" value="1"/>
</dbReference>